<evidence type="ECO:0000256" key="3">
    <source>
        <dbReference type="ARBA" id="ARBA00022839"/>
    </source>
</evidence>
<dbReference type="CDD" id="cd06133">
    <property type="entry name" value="ERI-1_3'hExo_like"/>
    <property type="match status" value="1"/>
</dbReference>
<dbReference type="GO" id="GO:0003676">
    <property type="term" value="F:nucleic acid binding"/>
    <property type="evidence" value="ECO:0007669"/>
    <property type="project" value="InterPro"/>
</dbReference>
<accession>A0A939BEF7</accession>
<comment type="caution">
    <text evidence="5">The sequence shown here is derived from an EMBL/GenBank/DDBJ whole genome shotgun (WGS) entry which is preliminary data.</text>
</comment>
<dbReference type="InterPro" id="IPR012337">
    <property type="entry name" value="RNaseH-like_sf"/>
</dbReference>
<evidence type="ECO:0000313" key="5">
    <source>
        <dbReference type="EMBL" id="MBM6920846.1"/>
    </source>
</evidence>
<dbReference type="SUPFAM" id="SSF53098">
    <property type="entry name" value="Ribonuclease H-like"/>
    <property type="match status" value="1"/>
</dbReference>
<dbReference type="AlphaFoldDB" id="A0A939BEF7"/>
<sequence length="312" mass="36109">MNYIVLDMEWNQPFNMKSMVKKPLMLHGEIVQIGAVKLDENYHILDTFKIMVSPKYYTKMHKKVSKLTKITTEELQYGFPFPVAFKHFKKWCGEEFAFLTWGPDDIDILRDNMVLHNLNTEWIPSTYNIQVIFDDQIAKEKRQVSLSYAMERIGEPALEAHDALNDARNTVCICLHLDMVKGLAEYATLQKQMKCYGSHAKERSQSTRTYSTREAALNDPELINFFCPTCGSNVECVDFVRQNSDKFICIGKCENGDELFVRFKFTKWPDGKFSVARILYEMDEDNKGYYLSKKQQAEEAEAAYLQSLAIAG</sequence>
<organism evidence="5 6">
    <name type="scientific">Merdimmobilis hominis</name>
    <dbReference type="NCBI Taxonomy" id="2897707"/>
    <lineage>
        <taxon>Bacteria</taxon>
        <taxon>Bacillati</taxon>
        <taxon>Bacillota</taxon>
        <taxon>Clostridia</taxon>
        <taxon>Eubacteriales</taxon>
        <taxon>Oscillospiraceae</taxon>
        <taxon>Merdimmobilis</taxon>
    </lineage>
</organism>
<reference evidence="5" key="1">
    <citation type="submission" date="2020-08" db="EMBL/GenBank/DDBJ databases">
        <authorList>
            <person name="Cejkova D."/>
            <person name="Kubasova T."/>
            <person name="Jahodarova E."/>
            <person name="Rychlik I."/>
        </authorList>
    </citation>
    <scope>NUCLEOTIDE SEQUENCE</scope>
    <source>
        <strain evidence="5">An559</strain>
    </source>
</reference>
<feature type="domain" description="Exonuclease" evidence="4">
    <location>
        <begin position="2"/>
        <end position="185"/>
    </location>
</feature>
<reference evidence="5" key="2">
    <citation type="journal article" date="2021" name="Sci. Rep.">
        <title>The distribution of antibiotic resistance genes in chicken gut microbiota commensals.</title>
        <authorList>
            <person name="Juricova H."/>
            <person name="Matiasovicova J."/>
            <person name="Kubasova T."/>
            <person name="Cejkova D."/>
            <person name="Rychlik I."/>
        </authorList>
    </citation>
    <scope>NUCLEOTIDE SEQUENCE</scope>
    <source>
        <strain evidence="5">An559</strain>
    </source>
</reference>
<dbReference type="InterPro" id="IPR036397">
    <property type="entry name" value="RNaseH_sf"/>
</dbReference>
<evidence type="ECO:0000259" key="4">
    <source>
        <dbReference type="SMART" id="SM00479"/>
    </source>
</evidence>
<protein>
    <submittedName>
        <fullName evidence="5">Exonuclease domain-containing protein</fullName>
    </submittedName>
</protein>
<proteinExistence type="predicted"/>
<dbReference type="PANTHER" id="PTHR23044:SF61">
    <property type="entry name" value="3'-5' EXORIBONUCLEASE 1-RELATED"/>
    <property type="match status" value="1"/>
</dbReference>
<dbReference type="InterPro" id="IPR047201">
    <property type="entry name" value="ERI-1_3'hExo-like"/>
</dbReference>
<name>A0A939BEF7_9FIRM</name>
<dbReference type="GO" id="GO:0000175">
    <property type="term" value="F:3'-5'-RNA exonuclease activity"/>
    <property type="evidence" value="ECO:0007669"/>
    <property type="project" value="InterPro"/>
</dbReference>
<dbReference type="SMART" id="SM00479">
    <property type="entry name" value="EXOIII"/>
    <property type="match status" value="1"/>
</dbReference>
<evidence type="ECO:0000313" key="6">
    <source>
        <dbReference type="Proteomes" id="UP000774750"/>
    </source>
</evidence>
<dbReference type="Pfam" id="PF00929">
    <property type="entry name" value="RNase_T"/>
    <property type="match status" value="1"/>
</dbReference>
<dbReference type="Gene3D" id="3.30.420.10">
    <property type="entry name" value="Ribonuclease H-like superfamily/Ribonuclease H"/>
    <property type="match status" value="1"/>
</dbReference>
<keyword evidence="6" id="KW-1185">Reference proteome</keyword>
<gene>
    <name evidence="5" type="ORF">H6A12_06740</name>
</gene>
<keyword evidence="3 5" id="KW-0269">Exonuclease</keyword>
<dbReference type="PANTHER" id="PTHR23044">
    <property type="entry name" value="3'-5' EXONUCLEASE ERI1-RELATED"/>
    <property type="match status" value="1"/>
</dbReference>
<dbReference type="EMBL" id="JACJKY010000008">
    <property type="protein sequence ID" value="MBM6920846.1"/>
    <property type="molecule type" value="Genomic_DNA"/>
</dbReference>
<dbReference type="RefSeq" id="WP_204446170.1">
    <property type="nucleotide sequence ID" value="NZ_JACJKY010000008.1"/>
</dbReference>
<keyword evidence="2" id="KW-0378">Hydrolase</keyword>
<keyword evidence="1" id="KW-0540">Nuclease</keyword>
<evidence type="ECO:0000256" key="1">
    <source>
        <dbReference type="ARBA" id="ARBA00022722"/>
    </source>
</evidence>
<dbReference type="InterPro" id="IPR013520">
    <property type="entry name" value="Ribonucl_H"/>
</dbReference>
<dbReference type="InterPro" id="IPR051274">
    <property type="entry name" value="3-5_Exoribonuclease"/>
</dbReference>
<dbReference type="Proteomes" id="UP000774750">
    <property type="component" value="Unassembled WGS sequence"/>
</dbReference>
<evidence type="ECO:0000256" key="2">
    <source>
        <dbReference type="ARBA" id="ARBA00022801"/>
    </source>
</evidence>